<feature type="region of interest" description="Disordered" evidence="8">
    <location>
        <begin position="1"/>
        <end position="70"/>
    </location>
</feature>
<dbReference type="InterPro" id="IPR001650">
    <property type="entry name" value="Helicase_C-like"/>
</dbReference>
<comment type="function">
    <text evidence="7">RNA helicase.</text>
</comment>
<protein>
    <recommendedName>
        <fullName evidence="7">ATP-dependent RNA helicase</fullName>
        <ecNumber evidence="7">3.6.4.13</ecNumber>
    </recommendedName>
</protein>
<feature type="compositionally biased region" description="Gly residues" evidence="8">
    <location>
        <begin position="570"/>
        <end position="580"/>
    </location>
</feature>
<evidence type="ECO:0000256" key="7">
    <source>
        <dbReference type="RuleBase" id="RU365068"/>
    </source>
</evidence>
<dbReference type="SMART" id="SM00490">
    <property type="entry name" value="HELICc"/>
    <property type="match status" value="1"/>
</dbReference>
<dbReference type="PROSITE" id="PS00039">
    <property type="entry name" value="DEAD_ATP_HELICASE"/>
    <property type="match status" value="1"/>
</dbReference>
<gene>
    <name evidence="11" type="ORF">Ae201684_007016</name>
</gene>
<comment type="catalytic activity">
    <reaction evidence="7">
        <text>ATP + H2O = ADP + phosphate + H(+)</text>
        <dbReference type="Rhea" id="RHEA:13065"/>
        <dbReference type="ChEBI" id="CHEBI:15377"/>
        <dbReference type="ChEBI" id="CHEBI:15378"/>
        <dbReference type="ChEBI" id="CHEBI:30616"/>
        <dbReference type="ChEBI" id="CHEBI:43474"/>
        <dbReference type="ChEBI" id="CHEBI:456216"/>
        <dbReference type="EC" id="3.6.4.13"/>
    </reaction>
</comment>
<dbReference type="InterPro" id="IPR011545">
    <property type="entry name" value="DEAD/DEAH_box_helicase_dom"/>
</dbReference>
<dbReference type="Pfam" id="PF00271">
    <property type="entry name" value="Helicase_C"/>
    <property type="match status" value="1"/>
</dbReference>
<dbReference type="EMBL" id="VJMJ01000087">
    <property type="protein sequence ID" value="KAF0736860.1"/>
    <property type="molecule type" value="Genomic_DNA"/>
</dbReference>
<feature type="domain" description="Helicase C-terminal" evidence="10">
    <location>
        <begin position="300"/>
        <end position="466"/>
    </location>
</feature>
<comment type="caution">
    <text evidence="11">The sequence shown here is derived from an EMBL/GenBank/DDBJ whole genome shotgun (WGS) entry which is preliminary data.</text>
</comment>
<dbReference type="PANTHER" id="PTHR24031">
    <property type="entry name" value="RNA HELICASE"/>
    <property type="match status" value="1"/>
</dbReference>
<dbReference type="PROSITE" id="PS51194">
    <property type="entry name" value="HELICASE_CTER"/>
    <property type="match status" value="1"/>
</dbReference>
<evidence type="ECO:0000256" key="6">
    <source>
        <dbReference type="RuleBase" id="RU000492"/>
    </source>
</evidence>
<evidence type="ECO:0000259" key="10">
    <source>
        <dbReference type="PROSITE" id="PS51194"/>
    </source>
</evidence>
<keyword evidence="12" id="KW-1185">Reference proteome</keyword>
<evidence type="ECO:0000259" key="9">
    <source>
        <dbReference type="PROSITE" id="PS51192"/>
    </source>
</evidence>
<dbReference type="Gene3D" id="3.40.50.300">
    <property type="entry name" value="P-loop containing nucleotide triphosphate hydrolases"/>
    <property type="match status" value="2"/>
</dbReference>
<dbReference type="Proteomes" id="UP000481153">
    <property type="component" value="Unassembled WGS sequence"/>
</dbReference>
<sequence length="592" mass="64956">MDPGEAVAKKKRRRQKKRKENKAEDGEHDGTAVAAIGRLSVQDGKPTTPRKIRRSNSVEDPVPAPTSSMHLSDVPVTTLAISDSSMRALRDVMHYKVLTKVQAATLPVILDGKDVLAKSKTGTGKTMAFLLPTIETLLRSNDDVHRRAVSALILSPTRELASQIDVEARKLSTFHPFRVACFVGGVSMNKDLRRLRHDDGIDILVATPGRLHDHLSNNNEDLVARIKHIQVLVLDEADRLLDMGFRRDIEKLLAFLPTQRQTLLFSATLPTSLEDIKRLALKPDHVFIDTVGHEEQTNAQVDQSVITCPFEDHITALDKLLAAHITSSPDGYKVIVFFPTARAAGFMAQLFTQAKYPVLEIHSRKSQAHRTKAADAFRLQDNLILFSSDVSARGVDYPGVSLVVQVGLTDKEQYIHRLGRTGRAGKAGVGVLLLSPFETPFLRELKDVPLVSKGLPEATASTSRIQAVVGQVETHRELHQAAEQAYQAWLGFYNSNLRRLNLTKQQLVEMAADYSRIIGLHQVPALLKKTIGKMGLQGLGLKIQDAKPGPPHSRPGGGDKNGQPRPRSGSQGGGRGGRGGRTSSATRKRQNP</sequence>
<dbReference type="Pfam" id="PF00270">
    <property type="entry name" value="DEAD"/>
    <property type="match status" value="1"/>
</dbReference>
<feature type="compositionally biased region" description="Basic and acidic residues" evidence="8">
    <location>
        <begin position="21"/>
        <end position="30"/>
    </location>
</feature>
<feature type="domain" description="Helicase ATP-binding" evidence="9">
    <location>
        <begin position="106"/>
        <end position="287"/>
    </location>
</feature>
<evidence type="ECO:0000256" key="3">
    <source>
        <dbReference type="ARBA" id="ARBA00022806"/>
    </source>
</evidence>
<keyword evidence="2 6" id="KW-0378">Hydrolase</keyword>
<comment type="similarity">
    <text evidence="6">Belongs to the DEAD box helicase family.</text>
</comment>
<feature type="compositionally biased region" description="Basic residues" evidence="8">
    <location>
        <begin position="9"/>
        <end position="20"/>
    </location>
</feature>
<reference evidence="11 12" key="1">
    <citation type="submission" date="2019-07" db="EMBL/GenBank/DDBJ databases">
        <title>Genomics analysis of Aphanomyces spp. identifies a new class of oomycete effector associated with host adaptation.</title>
        <authorList>
            <person name="Gaulin E."/>
        </authorList>
    </citation>
    <scope>NUCLEOTIDE SEQUENCE [LARGE SCALE GENOMIC DNA]</scope>
    <source>
        <strain evidence="11 12">ATCC 201684</strain>
    </source>
</reference>
<dbReference type="InterPro" id="IPR027417">
    <property type="entry name" value="P-loop_NTPase"/>
</dbReference>
<keyword evidence="4 6" id="KW-0067">ATP-binding</keyword>
<evidence type="ECO:0000256" key="8">
    <source>
        <dbReference type="SAM" id="MobiDB-lite"/>
    </source>
</evidence>
<evidence type="ECO:0000313" key="11">
    <source>
        <dbReference type="EMBL" id="KAF0736860.1"/>
    </source>
</evidence>
<organism evidence="11 12">
    <name type="scientific">Aphanomyces euteiches</name>
    <dbReference type="NCBI Taxonomy" id="100861"/>
    <lineage>
        <taxon>Eukaryota</taxon>
        <taxon>Sar</taxon>
        <taxon>Stramenopiles</taxon>
        <taxon>Oomycota</taxon>
        <taxon>Saprolegniomycetes</taxon>
        <taxon>Saprolegniales</taxon>
        <taxon>Verrucalvaceae</taxon>
        <taxon>Aphanomyces</taxon>
    </lineage>
</organism>
<dbReference type="GO" id="GO:0003724">
    <property type="term" value="F:RNA helicase activity"/>
    <property type="evidence" value="ECO:0007669"/>
    <property type="project" value="UniProtKB-EC"/>
</dbReference>
<comment type="domain">
    <text evidence="7">The Q motif is unique to and characteristic of the DEAD box family of RNA helicases and controls ATP binding and hydrolysis.</text>
</comment>
<accession>A0A6G0X9Z7</accession>
<dbReference type="PROSITE" id="PS51192">
    <property type="entry name" value="HELICASE_ATP_BIND_1"/>
    <property type="match status" value="1"/>
</dbReference>
<dbReference type="AlphaFoldDB" id="A0A6G0X9Z7"/>
<proteinExistence type="inferred from homology"/>
<evidence type="ECO:0000256" key="1">
    <source>
        <dbReference type="ARBA" id="ARBA00022741"/>
    </source>
</evidence>
<dbReference type="CDD" id="cd18787">
    <property type="entry name" value="SF2_C_DEAD"/>
    <property type="match status" value="1"/>
</dbReference>
<evidence type="ECO:0000256" key="2">
    <source>
        <dbReference type="ARBA" id="ARBA00022801"/>
    </source>
</evidence>
<dbReference type="InterPro" id="IPR000629">
    <property type="entry name" value="RNA-helicase_DEAD-box_CS"/>
</dbReference>
<evidence type="ECO:0000313" key="12">
    <source>
        <dbReference type="Proteomes" id="UP000481153"/>
    </source>
</evidence>
<dbReference type="InterPro" id="IPR014001">
    <property type="entry name" value="Helicase_ATP-bd"/>
</dbReference>
<keyword evidence="1 6" id="KW-0547">Nucleotide-binding</keyword>
<feature type="region of interest" description="Disordered" evidence="8">
    <location>
        <begin position="542"/>
        <end position="592"/>
    </location>
</feature>
<dbReference type="SUPFAM" id="SSF52540">
    <property type="entry name" value="P-loop containing nucleoside triphosphate hydrolases"/>
    <property type="match status" value="2"/>
</dbReference>
<evidence type="ECO:0000256" key="5">
    <source>
        <dbReference type="ARBA" id="ARBA00022884"/>
    </source>
</evidence>
<evidence type="ECO:0000256" key="4">
    <source>
        <dbReference type="ARBA" id="ARBA00022840"/>
    </source>
</evidence>
<dbReference type="VEuPathDB" id="FungiDB:AeMF1_017796"/>
<dbReference type="SMART" id="SM00487">
    <property type="entry name" value="DEXDc"/>
    <property type="match status" value="1"/>
</dbReference>
<dbReference type="GO" id="GO:0005524">
    <property type="term" value="F:ATP binding"/>
    <property type="evidence" value="ECO:0007669"/>
    <property type="project" value="UniProtKB-UniRule"/>
</dbReference>
<name>A0A6G0X9Z7_9STRA</name>
<dbReference type="EC" id="3.6.4.13" evidence="7"/>
<dbReference type="GO" id="GO:0003723">
    <property type="term" value="F:RNA binding"/>
    <property type="evidence" value="ECO:0007669"/>
    <property type="project" value="UniProtKB-UniRule"/>
</dbReference>
<keyword evidence="5 7" id="KW-0694">RNA-binding</keyword>
<dbReference type="GO" id="GO:0016787">
    <property type="term" value="F:hydrolase activity"/>
    <property type="evidence" value="ECO:0007669"/>
    <property type="project" value="UniProtKB-KW"/>
</dbReference>
<keyword evidence="3 6" id="KW-0347">Helicase</keyword>